<dbReference type="InterPro" id="IPR042112">
    <property type="entry name" value="P_AcTrfase_dom2"/>
</dbReference>
<sequence>MRDLFLADTLINRKPTTETLIDIAKLSYDSVRFFAKDPVIAMVSYSNFGSDNQGSPLRVHEAIKILHEQYPEIIIDGEMQMNFALNNKLRDKSYPFNKLKGREVNTIVFPNLSSANSAYKMMLEMGVAESIGPIQMGLNKPIHFTDIASSTRDIVNLTTVAVLDAIVQERRNKQ</sequence>
<dbReference type="InterPro" id="IPR042113">
    <property type="entry name" value="P_AcTrfase_dom1"/>
</dbReference>
<evidence type="ECO:0000256" key="1">
    <source>
        <dbReference type="ARBA" id="ARBA00022679"/>
    </source>
</evidence>
<dbReference type="Gene3D" id="3.40.50.10950">
    <property type="match status" value="1"/>
</dbReference>
<evidence type="ECO:0000313" key="4">
    <source>
        <dbReference type="EMBL" id="EJZ64851.1"/>
    </source>
</evidence>
<dbReference type="PANTHER" id="PTHR43356:SF3">
    <property type="entry name" value="PHOSPHATE ACETYLTRANSFERASE"/>
    <property type="match status" value="1"/>
</dbReference>
<name>K0X2R9_9BACT</name>
<dbReference type="eggNOG" id="COG0280">
    <property type="taxonomic scope" value="Bacteria"/>
</dbReference>
<dbReference type="GO" id="GO:0016746">
    <property type="term" value="F:acyltransferase activity"/>
    <property type="evidence" value="ECO:0007669"/>
    <property type="project" value="UniProtKB-KW"/>
</dbReference>
<dbReference type="InterPro" id="IPR002505">
    <property type="entry name" value="PTA_PTB"/>
</dbReference>
<evidence type="ECO:0000313" key="5">
    <source>
        <dbReference type="Proteomes" id="UP000006044"/>
    </source>
</evidence>
<reference evidence="4 5" key="1">
    <citation type="submission" date="2012-08" db="EMBL/GenBank/DDBJ databases">
        <title>The Genome Sequence of Barnesiella intestinihominis YIT 11860.</title>
        <authorList>
            <consortium name="The Broad Institute Genome Sequencing Platform"/>
            <person name="Earl A."/>
            <person name="Ward D."/>
            <person name="Feldgarden M."/>
            <person name="Gevers D."/>
            <person name="Morotomi M."/>
            <person name="Walker B."/>
            <person name="Young S.K."/>
            <person name="Zeng Q."/>
            <person name="Gargeya S."/>
            <person name="Fitzgerald M."/>
            <person name="Haas B."/>
            <person name="Abouelleil A."/>
            <person name="Alvarado L."/>
            <person name="Arachchi H.M."/>
            <person name="Berlin A.M."/>
            <person name="Chapman S.B."/>
            <person name="Goldberg J."/>
            <person name="Griggs A."/>
            <person name="Gujja S."/>
            <person name="Hansen M."/>
            <person name="Howarth C."/>
            <person name="Imamovic A."/>
            <person name="Larimer J."/>
            <person name="McCowen C."/>
            <person name="Montmayeur A."/>
            <person name="Murphy C."/>
            <person name="Neiman D."/>
            <person name="Pearson M."/>
            <person name="Priest M."/>
            <person name="Roberts A."/>
            <person name="Saif S."/>
            <person name="Shea T."/>
            <person name="Sisk P."/>
            <person name="Sykes S."/>
            <person name="Wortman J."/>
            <person name="Nusbaum C."/>
            <person name="Birren B."/>
        </authorList>
    </citation>
    <scope>NUCLEOTIDE SEQUENCE [LARGE SCALE GENOMIC DNA]</scope>
    <source>
        <strain evidence="4 5">YIT 11860</strain>
    </source>
</reference>
<dbReference type="Proteomes" id="UP000006044">
    <property type="component" value="Unassembled WGS sequence"/>
</dbReference>
<keyword evidence="1" id="KW-0808">Transferase</keyword>
<accession>K0X2R9</accession>
<dbReference type="PANTHER" id="PTHR43356">
    <property type="entry name" value="PHOSPHATE ACETYLTRANSFERASE"/>
    <property type="match status" value="1"/>
</dbReference>
<dbReference type="Pfam" id="PF01515">
    <property type="entry name" value="PTA_PTB"/>
    <property type="match status" value="1"/>
</dbReference>
<protein>
    <recommendedName>
        <fullName evidence="3">Phosphate acetyl/butaryl transferase domain-containing protein</fullName>
    </recommendedName>
</protein>
<evidence type="ECO:0000259" key="3">
    <source>
        <dbReference type="Pfam" id="PF01515"/>
    </source>
</evidence>
<comment type="caution">
    <text evidence="4">The sequence shown here is derived from an EMBL/GenBank/DDBJ whole genome shotgun (WGS) entry which is preliminary data.</text>
</comment>
<dbReference type="HOGENOM" id="CLU_019723_0_1_10"/>
<dbReference type="SUPFAM" id="SSF53659">
    <property type="entry name" value="Isocitrate/Isopropylmalate dehydrogenase-like"/>
    <property type="match status" value="1"/>
</dbReference>
<organism evidence="4 5">
    <name type="scientific">Barnesiella intestinihominis YIT 11860</name>
    <dbReference type="NCBI Taxonomy" id="742726"/>
    <lineage>
        <taxon>Bacteria</taxon>
        <taxon>Pseudomonadati</taxon>
        <taxon>Bacteroidota</taxon>
        <taxon>Bacteroidia</taxon>
        <taxon>Bacteroidales</taxon>
        <taxon>Barnesiellaceae</taxon>
        <taxon>Barnesiella</taxon>
    </lineage>
</organism>
<proteinExistence type="predicted"/>
<evidence type="ECO:0000256" key="2">
    <source>
        <dbReference type="ARBA" id="ARBA00023315"/>
    </source>
</evidence>
<dbReference type="PATRIC" id="fig|742726.3.peg.1402"/>
<dbReference type="Gene3D" id="3.40.50.10750">
    <property type="entry name" value="Isocitrate/Isopropylmalate dehydrogenase-like"/>
    <property type="match status" value="1"/>
</dbReference>
<feature type="domain" description="Phosphate acetyl/butaryl transferase" evidence="3">
    <location>
        <begin position="2"/>
        <end position="161"/>
    </location>
</feature>
<dbReference type="AlphaFoldDB" id="K0X2R9"/>
<dbReference type="InterPro" id="IPR050500">
    <property type="entry name" value="Phos_Acetyltrans/Butyryltrans"/>
</dbReference>
<gene>
    <name evidence="4" type="ORF">HMPREF9448_01337</name>
</gene>
<keyword evidence="2" id="KW-0012">Acyltransferase</keyword>
<keyword evidence="5" id="KW-1185">Reference proteome</keyword>
<dbReference type="EMBL" id="ADLE01000008">
    <property type="protein sequence ID" value="EJZ64851.1"/>
    <property type="molecule type" value="Genomic_DNA"/>
</dbReference>
<dbReference type="STRING" id="742726.HMPREF9448_01337"/>